<dbReference type="InterPro" id="IPR045853">
    <property type="entry name" value="Pep_chain_release_fac_I_sf"/>
</dbReference>
<dbReference type="GO" id="GO:0005739">
    <property type="term" value="C:mitochondrion"/>
    <property type="evidence" value="ECO:0007669"/>
    <property type="project" value="UniProtKB-SubCell"/>
</dbReference>
<organism evidence="7 8">
    <name type="scientific">Dekkera bruxellensis</name>
    <name type="common">Brettanomyces custersii</name>
    <dbReference type="NCBI Taxonomy" id="5007"/>
    <lineage>
        <taxon>Eukaryota</taxon>
        <taxon>Fungi</taxon>
        <taxon>Dikarya</taxon>
        <taxon>Ascomycota</taxon>
        <taxon>Saccharomycotina</taxon>
        <taxon>Pichiomycetes</taxon>
        <taxon>Pichiales</taxon>
        <taxon>Pichiaceae</taxon>
        <taxon>Brettanomyces</taxon>
    </lineage>
</organism>
<dbReference type="PANTHER" id="PTHR46203">
    <property type="entry name" value="PROBABLE PEPTIDE CHAIN RELEASE FACTOR C12ORF65"/>
    <property type="match status" value="1"/>
</dbReference>
<evidence type="ECO:0000256" key="5">
    <source>
        <dbReference type="SAM" id="MobiDB-lite"/>
    </source>
</evidence>
<dbReference type="GO" id="GO:0032543">
    <property type="term" value="P:mitochondrial translation"/>
    <property type="evidence" value="ECO:0007669"/>
    <property type="project" value="UniProtKB-ARBA"/>
</dbReference>
<accession>A0A7D9GZT9</accession>
<keyword evidence="8" id="KW-1185">Reference proteome</keyword>
<dbReference type="InterPro" id="IPR000352">
    <property type="entry name" value="Pep_chain_release_fac_I"/>
</dbReference>
<dbReference type="EMBL" id="CABFWN010000003">
    <property type="protein sequence ID" value="VUG18122.1"/>
    <property type="molecule type" value="Genomic_DNA"/>
</dbReference>
<dbReference type="Pfam" id="PF00472">
    <property type="entry name" value="RF-1"/>
    <property type="match status" value="1"/>
</dbReference>
<dbReference type="InterPro" id="IPR052405">
    <property type="entry name" value="Mito_Transl_Release_Factor"/>
</dbReference>
<dbReference type="Proteomes" id="UP000478008">
    <property type="component" value="Unassembled WGS sequence"/>
</dbReference>
<keyword evidence="3" id="KW-0809">Transit peptide</keyword>
<dbReference type="SUPFAM" id="SSF75620">
    <property type="entry name" value="Release factor"/>
    <property type="match status" value="1"/>
</dbReference>
<feature type="domain" description="Prokaryotic-type class I peptide chain release factors" evidence="6">
    <location>
        <begin position="59"/>
        <end position="168"/>
    </location>
</feature>
<dbReference type="FunFam" id="3.30.160.20:FF:000065">
    <property type="entry name" value="Peptidyl-tRNA hydrolase domain protein"/>
    <property type="match status" value="1"/>
</dbReference>
<proteinExistence type="inferred from homology"/>
<evidence type="ECO:0000256" key="1">
    <source>
        <dbReference type="ARBA" id="ARBA00004173"/>
    </source>
</evidence>
<feature type="region of interest" description="Disordered" evidence="5">
    <location>
        <begin position="138"/>
        <end position="179"/>
    </location>
</feature>
<sequence>MLSLFKSTSGYEMLSKLSSIYGLVSHLKRTFSVTSCTYNETKHSKTKVPKLTKMPPRPKLPENELKEKFIKGGSGHGGQKINKTNSKVQLTHVPTGIVISCQATRSRDQNRKIARQILALKVDQLKNGDKSWKALKGAREKIRKQRAKRKSKAKYRKLREEKEAEMVKQKPDSSTASQADKSMKLLKMIVLYCRQ</sequence>
<evidence type="ECO:0000259" key="6">
    <source>
        <dbReference type="Pfam" id="PF00472"/>
    </source>
</evidence>
<name>A0A7D9GZT9_DEKBR</name>
<protein>
    <submittedName>
        <fullName evidence="7">DEBR0S3_02806g1_1</fullName>
    </submittedName>
</protein>
<reference evidence="7 8" key="1">
    <citation type="submission" date="2019-07" db="EMBL/GenBank/DDBJ databases">
        <authorList>
            <person name="Friedrich A."/>
            <person name="Schacherer J."/>
        </authorList>
    </citation>
    <scope>NUCLEOTIDE SEQUENCE [LARGE SCALE GENOMIC DNA]</scope>
</reference>
<keyword evidence="4" id="KW-0496">Mitochondrion</keyword>
<gene>
    <name evidence="7" type="ORF">DEBR0S3_02806G</name>
</gene>
<evidence type="ECO:0000313" key="7">
    <source>
        <dbReference type="EMBL" id="VUG18122.1"/>
    </source>
</evidence>
<evidence type="ECO:0000256" key="3">
    <source>
        <dbReference type="ARBA" id="ARBA00022946"/>
    </source>
</evidence>
<comment type="similarity">
    <text evidence="2">Belongs to the prokaryotic/mitochondrial release factor family.</text>
</comment>
<dbReference type="AlphaFoldDB" id="A0A7D9GZT9"/>
<dbReference type="PANTHER" id="PTHR46203:SF1">
    <property type="entry name" value="MITOCHONDRIAL TRANSLATION RELEASE FACTOR IN RESCUE"/>
    <property type="match status" value="1"/>
</dbReference>
<evidence type="ECO:0000313" key="8">
    <source>
        <dbReference type="Proteomes" id="UP000478008"/>
    </source>
</evidence>
<dbReference type="GO" id="GO:0003747">
    <property type="term" value="F:translation release factor activity"/>
    <property type="evidence" value="ECO:0007669"/>
    <property type="project" value="InterPro"/>
</dbReference>
<feature type="compositionally biased region" description="Basic residues" evidence="5">
    <location>
        <begin position="141"/>
        <end position="157"/>
    </location>
</feature>
<feature type="compositionally biased region" description="Basic and acidic residues" evidence="5">
    <location>
        <begin position="158"/>
        <end position="171"/>
    </location>
</feature>
<dbReference type="Gene3D" id="3.30.160.20">
    <property type="match status" value="1"/>
</dbReference>
<evidence type="ECO:0000256" key="4">
    <source>
        <dbReference type="ARBA" id="ARBA00023128"/>
    </source>
</evidence>
<evidence type="ECO:0000256" key="2">
    <source>
        <dbReference type="ARBA" id="ARBA00010835"/>
    </source>
</evidence>
<comment type="subcellular location">
    <subcellularLocation>
        <location evidence="1">Mitochondrion</location>
    </subcellularLocation>
</comment>